<accession>A0A544YSV0</accession>
<dbReference type="AlphaFoldDB" id="A0A544YSV0"/>
<proteinExistence type="predicted"/>
<dbReference type="PROSITE" id="PS51186">
    <property type="entry name" value="GNAT"/>
    <property type="match status" value="1"/>
</dbReference>
<dbReference type="InterPro" id="IPR016181">
    <property type="entry name" value="Acyl_CoA_acyltransferase"/>
</dbReference>
<dbReference type="CDD" id="cd04301">
    <property type="entry name" value="NAT_SF"/>
    <property type="match status" value="1"/>
</dbReference>
<sequence length="181" mass="19478">MFGTQVRPLVDVRVVEVRAARPGDDEQRVRLFVAGLSQDTLTNRFFVGPGRPSASLIRAMVARDDRRDALLALQGDAVIGHAMSYLADGSSGVEAEIAVVVDDRWQGIGVGSRLVRTLLRRASVRGAVAVGMDVMTENRRVLSMVRRAWPSATITTEGTSVEIKADLAFAEQGSVGSPLTM</sequence>
<feature type="domain" description="N-acetyltransferase" evidence="1">
    <location>
        <begin position="15"/>
        <end position="181"/>
    </location>
</feature>
<protein>
    <submittedName>
        <fullName evidence="2">GNAT family N-acetyltransferase</fullName>
    </submittedName>
</protein>
<evidence type="ECO:0000259" key="1">
    <source>
        <dbReference type="PROSITE" id="PS51186"/>
    </source>
</evidence>
<organism evidence="2 3">
    <name type="scientific">Microbispora hainanensis</name>
    <dbReference type="NCBI Taxonomy" id="568844"/>
    <lineage>
        <taxon>Bacteria</taxon>
        <taxon>Bacillati</taxon>
        <taxon>Actinomycetota</taxon>
        <taxon>Actinomycetes</taxon>
        <taxon>Streptosporangiales</taxon>
        <taxon>Streptosporangiaceae</taxon>
        <taxon>Microbispora</taxon>
    </lineage>
</organism>
<gene>
    <name evidence="2" type="ORF">FLX08_18810</name>
</gene>
<dbReference type="GO" id="GO:0016747">
    <property type="term" value="F:acyltransferase activity, transferring groups other than amino-acyl groups"/>
    <property type="evidence" value="ECO:0007669"/>
    <property type="project" value="InterPro"/>
</dbReference>
<name>A0A544YSV0_9ACTN</name>
<dbReference type="InterPro" id="IPR000182">
    <property type="entry name" value="GNAT_dom"/>
</dbReference>
<dbReference type="Pfam" id="PF00583">
    <property type="entry name" value="Acetyltransf_1"/>
    <property type="match status" value="1"/>
</dbReference>
<dbReference type="Gene3D" id="3.40.630.30">
    <property type="match status" value="1"/>
</dbReference>
<evidence type="ECO:0000313" key="3">
    <source>
        <dbReference type="Proteomes" id="UP000316541"/>
    </source>
</evidence>
<dbReference type="EMBL" id="VIRM01000021">
    <property type="protein sequence ID" value="TQS19841.1"/>
    <property type="molecule type" value="Genomic_DNA"/>
</dbReference>
<dbReference type="Proteomes" id="UP000316541">
    <property type="component" value="Unassembled WGS sequence"/>
</dbReference>
<keyword evidence="2" id="KW-0808">Transferase</keyword>
<dbReference type="SUPFAM" id="SSF55729">
    <property type="entry name" value="Acyl-CoA N-acyltransferases (Nat)"/>
    <property type="match status" value="1"/>
</dbReference>
<reference evidence="2 3" key="1">
    <citation type="submission" date="2019-07" db="EMBL/GenBank/DDBJ databases">
        <title>Microbispora hainanensis DSM 45428.</title>
        <authorList>
            <person name="Thawai C."/>
        </authorList>
    </citation>
    <scope>NUCLEOTIDE SEQUENCE [LARGE SCALE GENOMIC DNA]</scope>
    <source>
        <strain evidence="2 3">DSM 45428</strain>
    </source>
</reference>
<comment type="caution">
    <text evidence="2">The sequence shown here is derived from an EMBL/GenBank/DDBJ whole genome shotgun (WGS) entry which is preliminary data.</text>
</comment>
<evidence type="ECO:0000313" key="2">
    <source>
        <dbReference type="EMBL" id="TQS19841.1"/>
    </source>
</evidence>